<name>A0ABU9Z0J2_9RHOO</name>
<dbReference type="RefSeq" id="WP_345920235.1">
    <property type="nucleotide sequence ID" value="NZ_JBDIVE010000007.1"/>
</dbReference>
<accession>A0ABU9Z0J2</accession>
<dbReference type="SUPFAM" id="SSF51182">
    <property type="entry name" value="RmlC-like cupins"/>
    <property type="match status" value="1"/>
</dbReference>
<dbReference type="InterPro" id="IPR047263">
    <property type="entry name" value="HNL-like_cupin"/>
</dbReference>
<organism evidence="2 3">
    <name type="scientific">Uliginosibacterium sediminicola</name>
    <dbReference type="NCBI Taxonomy" id="2024550"/>
    <lineage>
        <taxon>Bacteria</taxon>
        <taxon>Pseudomonadati</taxon>
        <taxon>Pseudomonadota</taxon>
        <taxon>Betaproteobacteria</taxon>
        <taxon>Rhodocyclales</taxon>
        <taxon>Zoogloeaceae</taxon>
        <taxon>Uliginosibacterium</taxon>
    </lineage>
</organism>
<feature type="domain" description="Cupin type-2" evidence="1">
    <location>
        <begin position="51"/>
        <end position="115"/>
    </location>
</feature>
<evidence type="ECO:0000313" key="3">
    <source>
        <dbReference type="Proteomes" id="UP001410394"/>
    </source>
</evidence>
<dbReference type="CDD" id="cd02233">
    <property type="entry name" value="cupin_HNL-like"/>
    <property type="match status" value="1"/>
</dbReference>
<dbReference type="Pfam" id="PF07883">
    <property type="entry name" value="Cupin_2"/>
    <property type="match status" value="1"/>
</dbReference>
<dbReference type="EMBL" id="JBDIVE010000007">
    <property type="protein sequence ID" value="MEN3069466.1"/>
    <property type="molecule type" value="Genomic_DNA"/>
</dbReference>
<proteinExistence type="predicted"/>
<dbReference type="Gene3D" id="2.60.120.10">
    <property type="entry name" value="Jelly Rolls"/>
    <property type="match status" value="1"/>
</dbReference>
<evidence type="ECO:0000313" key="2">
    <source>
        <dbReference type="EMBL" id="MEN3069466.1"/>
    </source>
</evidence>
<gene>
    <name evidence="2" type="ORF">ABDB84_13320</name>
</gene>
<dbReference type="InterPro" id="IPR011051">
    <property type="entry name" value="RmlC_Cupin_sf"/>
</dbReference>
<dbReference type="PANTHER" id="PTHR43698">
    <property type="entry name" value="RIBD C-TERMINAL DOMAIN CONTAINING PROTEIN"/>
    <property type="match status" value="1"/>
</dbReference>
<dbReference type="InterPro" id="IPR013096">
    <property type="entry name" value="Cupin_2"/>
</dbReference>
<protein>
    <submittedName>
        <fullName evidence="2">Cupin domain-containing protein</fullName>
    </submittedName>
</protein>
<dbReference type="InterPro" id="IPR014710">
    <property type="entry name" value="RmlC-like_jellyroll"/>
</dbReference>
<keyword evidence="3" id="KW-1185">Reference proteome</keyword>
<reference evidence="2 3" key="1">
    <citation type="journal article" date="2018" name="Int. J. Syst. Evol. Microbiol.">
        <title>Uliginosibacterium sediminicola sp. nov., isolated from freshwater sediment.</title>
        <authorList>
            <person name="Hwang W.M."/>
            <person name="Kim S.M."/>
            <person name="Kang K."/>
            <person name="Ahn T.Y."/>
        </authorList>
    </citation>
    <scope>NUCLEOTIDE SEQUENCE [LARGE SCALE GENOMIC DNA]</scope>
    <source>
        <strain evidence="2 3">M1-21</strain>
    </source>
</reference>
<dbReference type="Proteomes" id="UP001410394">
    <property type="component" value="Unassembled WGS sequence"/>
</dbReference>
<comment type="caution">
    <text evidence="2">The sequence shown here is derived from an EMBL/GenBank/DDBJ whole genome shotgun (WGS) entry which is preliminary data.</text>
</comment>
<evidence type="ECO:0000259" key="1">
    <source>
        <dbReference type="Pfam" id="PF07883"/>
    </source>
</evidence>
<sequence length="141" mass="14745">MSANTETIGVVSVARAGSHNTFAGPAEWFSGTVNIEMLFIAPDPATVSGGLVSFEPGARTNWHSHPLGQTLLVTAGSGLIQHWGGPVQEIRPGDVVSIPAGVKHWHGAAADSAMSHIAIQESLDGNSADWMEKVSDEQYAS</sequence>
<dbReference type="PANTHER" id="PTHR43698:SF1">
    <property type="entry name" value="BLL4564 PROTEIN"/>
    <property type="match status" value="1"/>
</dbReference>